<keyword evidence="3" id="KW-1185">Reference proteome</keyword>
<dbReference type="InParanoid" id="A2EJS9"/>
<dbReference type="VEuPathDB" id="TrichDB:TVAGG3_0409600"/>
<reference evidence="2" key="2">
    <citation type="journal article" date="2007" name="Science">
        <title>Draft genome sequence of the sexually transmitted pathogen Trichomonas vaginalis.</title>
        <authorList>
            <person name="Carlton J.M."/>
            <person name="Hirt R.P."/>
            <person name="Silva J.C."/>
            <person name="Delcher A.L."/>
            <person name="Schatz M."/>
            <person name="Zhao Q."/>
            <person name="Wortman J.R."/>
            <person name="Bidwell S.L."/>
            <person name="Alsmark U.C.M."/>
            <person name="Besteiro S."/>
            <person name="Sicheritz-Ponten T."/>
            <person name="Noel C.J."/>
            <person name="Dacks J.B."/>
            <person name="Foster P.G."/>
            <person name="Simillion C."/>
            <person name="Van de Peer Y."/>
            <person name="Miranda-Saavedra D."/>
            <person name="Barton G.J."/>
            <person name="Westrop G.D."/>
            <person name="Mueller S."/>
            <person name="Dessi D."/>
            <person name="Fiori P.L."/>
            <person name="Ren Q."/>
            <person name="Paulsen I."/>
            <person name="Zhang H."/>
            <person name="Bastida-Corcuera F.D."/>
            <person name="Simoes-Barbosa A."/>
            <person name="Brown M.T."/>
            <person name="Hayes R.D."/>
            <person name="Mukherjee M."/>
            <person name="Okumura C.Y."/>
            <person name="Schneider R."/>
            <person name="Smith A.J."/>
            <person name="Vanacova S."/>
            <person name="Villalvazo M."/>
            <person name="Haas B.J."/>
            <person name="Pertea M."/>
            <person name="Feldblyum T.V."/>
            <person name="Utterback T.R."/>
            <person name="Shu C.L."/>
            <person name="Osoegawa K."/>
            <person name="de Jong P.J."/>
            <person name="Hrdy I."/>
            <person name="Horvathova L."/>
            <person name="Zubacova Z."/>
            <person name="Dolezal P."/>
            <person name="Malik S.B."/>
            <person name="Logsdon J.M. Jr."/>
            <person name="Henze K."/>
            <person name="Gupta A."/>
            <person name="Wang C.C."/>
            <person name="Dunne R.L."/>
            <person name="Upcroft J.A."/>
            <person name="Upcroft P."/>
            <person name="White O."/>
            <person name="Salzberg S.L."/>
            <person name="Tang P."/>
            <person name="Chiu C.-H."/>
            <person name="Lee Y.-S."/>
            <person name="Embley T.M."/>
            <person name="Coombs G.H."/>
            <person name="Mottram J.C."/>
            <person name="Tachezy J."/>
            <person name="Fraser-Liggett C.M."/>
            <person name="Johnson P.J."/>
        </authorList>
    </citation>
    <scope>NUCLEOTIDE SEQUENCE [LARGE SCALE GENOMIC DNA]</scope>
    <source>
        <strain evidence="2">G3</strain>
    </source>
</reference>
<dbReference type="VEuPathDB" id="TrichDB:TVAG_140410"/>
<organism evidence="2 3">
    <name type="scientific">Trichomonas vaginalis (strain ATCC PRA-98 / G3)</name>
    <dbReference type="NCBI Taxonomy" id="412133"/>
    <lineage>
        <taxon>Eukaryota</taxon>
        <taxon>Metamonada</taxon>
        <taxon>Parabasalia</taxon>
        <taxon>Trichomonadida</taxon>
        <taxon>Trichomonadidae</taxon>
        <taxon>Trichomonas</taxon>
    </lineage>
</organism>
<evidence type="ECO:0000313" key="2">
    <source>
        <dbReference type="EMBL" id="EAY07067.1"/>
    </source>
</evidence>
<sequence length="941" mass="106712">MKKILVNFFDADVSFSAGYNFFSISNLKIENNIGRLTCKYVSVNLFDRKLLIFSQVETNFDYEVIRKAFNIIQRAIIHKDSGLSFFYNWSVIINGMTIKGERKLEITKAAFKLSSSKFDFQIENFNYEDEQLFLKIPKLSQAFHYFGHIPKLISFLRPKVEVIINKNVIQAKVYSLKAYSQKSPIWRFTSDECDAEITFRQKETIGTSTNTSITFSFPLNLNISLVESNFIMTIPCLLGTSGNSILDMKITALELKTGIISAKTFDVTIHTSILPMIIHPILFDNTKFSFEDFNVKAELNQNSFFKIISKNYEQCQRTFKSTKTQLEFDLSHSRPLFVEVEDINLDMHQLIQMNTFHLKYAFLTDIMEVLKLINNSSYFSNNYKIITKKGTVENVSILNATSISDATINVNKKPNATIERSRNMVDSIFPGAINISHVVGVQEYSITCKAGELVSSTIDVADFEIEGMVYLLLLAGEIKQLEFCGMIDIIAKSAHVSMKNVQIPPLWMISMDIGEAGILLGKEAITAYNVIGDLTDFKFETISTSQGIVGKIGNVIPQKDGRAKISLEELNNNGFVLKVVNLFFQNQKPTKISAEEVTFGNCVARDYRYDFIRNEMKSSFVNLDLDHMKVDFASSYFSYASIDQLNVGNYSLTSVEIVVSTSFKINAKSFSCISRPGLTINAENIGVDVTDVIDITSTNVDVQLWMKFDFHQIFNLIQGKSICLNLDKISIKFTDGRMPVNLAELKRFIFSFTNTKSENNFTTCGRFTAESFDFYDIIVEPRLIMYISPCENCISFLISISNYKTIEKCSLKIVDCYINSKKDDIARMSSVFSPIIPELSNSPPIFSEILSIEELDIGGFPLSLSYLDNTSYLFGSERIFQFAMPPMIINKRTMSFGGLIYYVLMERKRQIVSMTENTIQKESDNKDQNNSSGKNKSGGKK</sequence>
<dbReference type="KEGG" id="tva:4764953"/>
<gene>
    <name evidence="2" type="ORF">TVAG_140410</name>
</gene>
<feature type="region of interest" description="Disordered" evidence="1">
    <location>
        <begin position="916"/>
        <end position="941"/>
    </location>
</feature>
<evidence type="ECO:0000256" key="1">
    <source>
        <dbReference type="SAM" id="MobiDB-lite"/>
    </source>
</evidence>
<reference evidence="2" key="1">
    <citation type="submission" date="2006-10" db="EMBL/GenBank/DDBJ databases">
        <authorList>
            <person name="Amadeo P."/>
            <person name="Zhao Q."/>
            <person name="Wortman J."/>
            <person name="Fraser-Liggett C."/>
            <person name="Carlton J."/>
        </authorList>
    </citation>
    <scope>NUCLEOTIDE SEQUENCE</scope>
    <source>
        <strain evidence="2">G3</strain>
    </source>
</reference>
<accession>A2EJS9</accession>
<name>A2EJS9_TRIV3</name>
<dbReference type="AlphaFoldDB" id="A2EJS9"/>
<dbReference type="RefSeq" id="XP_001319290.1">
    <property type="nucleotide sequence ID" value="XM_001319255.1"/>
</dbReference>
<dbReference type="EMBL" id="DS113408">
    <property type="protein sequence ID" value="EAY07067.1"/>
    <property type="molecule type" value="Genomic_DNA"/>
</dbReference>
<protein>
    <submittedName>
        <fullName evidence="2">Uncharacterized protein</fullName>
    </submittedName>
</protein>
<evidence type="ECO:0000313" key="3">
    <source>
        <dbReference type="Proteomes" id="UP000001542"/>
    </source>
</evidence>
<dbReference type="Proteomes" id="UP000001542">
    <property type="component" value="Unassembled WGS sequence"/>
</dbReference>
<proteinExistence type="predicted"/>